<evidence type="ECO:0000313" key="2">
    <source>
        <dbReference type="Proteomes" id="UP001190700"/>
    </source>
</evidence>
<evidence type="ECO:0000313" key="1">
    <source>
        <dbReference type="EMBL" id="KAK3255584.1"/>
    </source>
</evidence>
<sequence>MGVVTCFLNRMLDLDAPIYVRWPDEREVRGICFGRLAHIVYGIKQAPMNWYCTMRKWLVKYDDCPAVSNIDPCLFFMFIAGDVRIVYVYIHVDNSRVLTSSVDWKVQCFADFQSVLLER</sequence>
<gene>
    <name evidence="1" type="ORF">CYMTET_35242</name>
</gene>
<dbReference type="AlphaFoldDB" id="A0AAE0F9P2"/>
<accession>A0AAE0F9P2</accession>
<name>A0AAE0F9P2_9CHLO</name>
<dbReference type="Proteomes" id="UP001190700">
    <property type="component" value="Unassembled WGS sequence"/>
</dbReference>
<evidence type="ECO:0008006" key="3">
    <source>
        <dbReference type="Google" id="ProtNLM"/>
    </source>
</evidence>
<keyword evidence="2" id="KW-1185">Reference proteome</keyword>
<protein>
    <recommendedName>
        <fullName evidence="3">Reverse transcriptase Ty1/copia-type domain-containing protein</fullName>
    </recommendedName>
</protein>
<proteinExistence type="predicted"/>
<dbReference type="EMBL" id="LGRX02022465">
    <property type="protein sequence ID" value="KAK3255584.1"/>
    <property type="molecule type" value="Genomic_DNA"/>
</dbReference>
<reference evidence="1 2" key="1">
    <citation type="journal article" date="2015" name="Genome Biol. Evol.">
        <title>Comparative Genomics of a Bacterivorous Green Alga Reveals Evolutionary Causalities and Consequences of Phago-Mixotrophic Mode of Nutrition.</title>
        <authorList>
            <person name="Burns J.A."/>
            <person name="Paasch A."/>
            <person name="Narechania A."/>
            <person name="Kim E."/>
        </authorList>
    </citation>
    <scope>NUCLEOTIDE SEQUENCE [LARGE SCALE GENOMIC DNA]</scope>
    <source>
        <strain evidence="1 2">PLY_AMNH</strain>
    </source>
</reference>
<organism evidence="1 2">
    <name type="scientific">Cymbomonas tetramitiformis</name>
    <dbReference type="NCBI Taxonomy" id="36881"/>
    <lineage>
        <taxon>Eukaryota</taxon>
        <taxon>Viridiplantae</taxon>
        <taxon>Chlorophyta</taxon>
        <taxon>Pyramimonadophyceae</taxon>
        <taxon>Pyramimonadales</taxon>
        <taxon>Pyramimonadaceae</taxon>
        <taxon>Cymbomonas</taxon>
    </lineage>
</organism>
<comment type="caution">
    <text evidence="1">The sequence shown here is derived from an EMBL/GenBank/DDBJ whole genome shotgun (WGS) entry which is preliminary data.</text>
</comment>